<reference evidence="1" key="1">
    <citation type="submission" date="2023-04" db="EMBL/GenBank/DDBJ databases">
        <title>Phytophthora fragariaefolia NBRC 109709.</title>
        <authorList>
            <person name="Ichikawa N."/>
            <person name="Sato H."/>
            <person name="Tonouchi N."/>
        </authorList>
    </citation>
    <scope>NUCLEOTIDE SEQUENCE</scope>
    <source>
        <strain evidence="1">NBRC 109709</strain>
    </source>
</reference>
<organism evidence="1 2">
    <name type="scientific">Phytophthora fragariaefolia</name>
    <dbReference type="NCBI Taxonomy" id="1490495"/>
    <lineage>
        <taxon>Eukaryota</taxon>
        <taxon>Sar</taxon>
        <taxon>Stramenopiles</taxon>
        <taxon>Oomycota</taxon>
        <taxon>Peronosporomycetes</taxon>
        <taxon>Peronosporales</taxon>
        <taxon>Peronosporaceae</taxon>
        <taxon>Phytophthora</taxon>
    </lineage>
</organism>
<sequence length="225" mass="24619">MKIFHKRALIMKTHASPELSQGNLAAWVKTTYKLRSAPARNTVSNILKNAAAILSDKYGDENPSSVSADPYAVDQLQAMRWSNKKSVERIPSRTVSGTQTYATWSPRSKRATPLSATLSARALIPGIVRQQVQEEEEEKYLCPLEEENIECADASDGEVESDGSGSQAEVLKYNVDKLAGICCVTITTLESVCPVVPFILKNMCTVICIVDSTNDTTVIYLNTDA</sequence>
<evidence type="ECO:0000313" key="2">
    <source>
        <dbReference type="Proteomes" id="UP001165121"/>
    </source>
</evidence>
<name>A0A9W7CW70_9STRA</name>
<protein>
    <submittedName>
        <fullName evidence="1">Unnamed protein product</fullName>
    </submittedName>
</protein>
<dbReference type="EMBL" id="BSXT01001486">
    <property type="protein sequence ID" value="GMF42885.1"/>
    <property type="molecule type" value="Genomic_DNA"/>
</dbReference>
<gene>
    <name evidence="1" type="ORF">Pfra01_001423500</name>
</gene>
<proteinExistence type="predicted"/>
<evidence type="ECO:0000313" key="1">
    <source>
        <dbReference type="EMBL" id="GMF42885.1"/>
    </source>
</evidence>
<comment type="caution">
    <text evidence="1">The sequence shown here is derived from an EMBL/GenBank/DDBJ whole genome shotgun (WGS) entry which is preliminary data.</text>
</comment>
<accession>A0A9W7CW70</accession>
<dbReference type="Gene3D" id="1.10.10.60">
    <property type="entry name" value="Homeodomain-like"/>
    <property type="match status" value="1"/>
</dbReference>
<dbReference type="OrthoDB" id="131627at2759"/>
<dbReference type="AlphaFoldDB" id="A0A9W7CW70"/>
<dbReference type="Proteomes" id="UP001165121">
    <property type="component" value="Unassembled WGS sequence"/>
</dbReference>
<keyword evidence="2" id="KW-1185">Reference proteome</keyword>